<keyword evidence="1" id="KW-0548">Nucleotidyltransferase</keyword>
<name>A0A2M7QIN6_9BACT</name>
<proteinExistence type="predicted"/>
<comment type="caution">
    <text evidence="1">The sequence shown here is derived from an EMBL/GenBank/DDBJ whole genome shotgun (WGS) entry which is preliminary data.</text>
</comment>
<dbReference type="GO" id="GO:0008781">
    <property type="term" value="F:N-acylneuraminate cytidylyltransferase activity"/>
    <property type="evidence" value="ECO:0007669"/>
    <property type="project" value="TreeGrafter"/>
</dbReference>
<accession>A0A2M7QIN6</accession>
<feature type="non-terminal residue" evidence="1">
    <location>
        <position position="1"/>
    </location>
</feature>
<dbReference type="InterPro" id="IPR029044">
    <property type="entry name" value="Nucleotide-diphossugar_trans"/>
</dbReference>
<gene>
    <name evidence="1" type="ORF">COY87_04575</name>
</gene>
<dbReference type="EMBL" id="PFLI01000156">
    <property type="protein sequence ID" value="PIY71740.1"/>
    <property type="molecule type" value="Genomic_DNA"/>
</dbReference>
<dbReference type="Gene3D" id="3.90.550.10">
    <property type="entry name" value="Spore Coat Polysaccharide Biosynthesis Protein SpsA, Chain A"/>
    <property type="match status" value="1"/>
</dbReference>
<dbReference type="Proteomes" id="UP000229401">
    <property type="component" value="Unassembled WGS sequence"/>
</dbReference>
<evidence type="ECO:0000313" key="1">
    <source>
        <dbReference type="EMBL" id="PIY71740.1"/>
    </source>
</evidence>
<protein>
    <submittedName>
        <fullName evidence="1">Acylneuraminate cytidylyltransferase</fullName>
    </submittedName>
</protein>
<reference evidence="2" key="1">
    <citation type="submission" date="2017-09" db="EMBL/GenBank/DDBJ databases">
        <title>Depth-based differentiation of microbial function through sediment-hosted aquifers and enrichment of novel symbionts in the deep terrestrial subsurface.</title>
        <authorList>
            <person name="Probst A.J."/>
            <person name="Ladd B."/>
            <person name="Jarett J.K."/>
            <person name="Geller-Mcgrath D.E."/>
            <person name="Sieber C.M.K."/>
            <person name="Emerson J.B."/>
            <person name="Anantharaman K."/>
            <person name="Thomas B.C."/>
            <person name="Malmstrom R."/>
            <person name="Stieglmeier M."/>
            <person name="Klingl A."/>
            <person name="Woyke T."/>
            <person name="Ryan C.M."/>
            <person name="Banfield J.F."/>
        </authorList>
    </citation>
    <scope>NUCLEOTIDE SEQUENCE [LARGE SCALE GENOMIC DNA]</scope>
</reference>
<dbReference type="PANTHER" id="PTHR21485:SF6">
    <property type="entry name" value="N-ACYLNEURAMINATE CYTIDYLYLTRANSFERASE-RELATED"/>
    <property type="match status" value="1"/>
</dbReference>
<dbReference type="SUPFAM" id="SSF53448">
    <property type="entry name" value="Nucleotide-diphospho-sugar transferases"/>
    <property type="match status" value="1"/>
</dbReference>
<dbReference type="PANTHER" id="PTHR21485">
    <property type="entry name" value="HAD SUPERFAMILY MEMBERS CMAS AND KDSC"/>
    <property type="match status" value="1"/>
</dbReference>
<dbReference type="InterPro" id="IPR050793">
    <property type="entry name" value="CMP-NeuNAc_synthase"/>
</dbReference>
<organism evidence="1 2">
    <name type="scientific">Candidatus Roizmanbacteria bacterium CG_4_10_14_0_8_um_filter_33_9</name>
    <dbReference type="NCBI Taxonomy" id="1974826"/>
    <lineage>
        <taxon>Bacteria</taxon>
        <taxon>Candidatus Roizmaniibacteriota</taxon>
    </lineage>
</organism>
<keyword evidence="1" id="KW-0808">Transferase</keyword>
<evidence type="ECO:0000313" key="2">
    <source>
        <dbReference type="Proteomes" id="UP000229401"/>
    </source>
</evidence>
<dbReference type="AlphaFoldDB" id="A0A2M7QIN6"/>
<sequence>TDNDKISKIAQYYGAEVPFLRPAEYAQDASPDIEWLKYTLQKLELNKQSIEFFSILRPSSPFRSVSMLEKAWELFLSDKDADSLRAVERCLQHPAKMWIVNGNRMNPVIKNPESSGIEWYSKPIQELPKVYVQNSSLEIAKCEIPLMTLSIAGTKIIPFITDKLEGYDINTEKDWIYAEYLIKKGLVILPHVDNKPYLG</sequence>